<evidence type="ECO:0000313" key="7">
    <source>
        <dbReference type="Proteomes" id="UP000428333"/>
    </source>
</evidence>
<sequence length="356" mass="38765">MVHLSPIISPQPAVAEHLNKPVPNQPNNLGERQLYKNRLQEYTQRLGLPFPVYQTTNEGFQHAPRFRSTVLVDGSSYTSTDTFLQRKAAEQDASRVALDELTPKMKDEGRRLICKKCSITKASYSQSTVDDNIKMNLEMPTYTTIQPGGVLPVFVSNLVFNGATYTGDLAKSKKEAEQLAARAVIQSIMGNSDSGTTMSEIIKCKFKLYAPSSEVRDSNNAHNDFMPVSVMPVSVMPVSVMPVSVMPVSVMPAAVNSGDSLGSPLSKGKELEGTGCTNSMPTTAIPKTCSGQVRNVPATFQSFHEFKKPKFVPSSEAITPPIVFVPPVLEQSLGVGSSSAKKRNRKNKKAKRKNPA</sequence>
<evidence type="ECO:0000259" key="5">
    <source>
        <dbReference type="PROSITE" id="PS50137"/>
    </source>
</evidence>
<dbReference type="PANTHER" id="PTHR46031:SF37">
    <property type="entry name" value="DRBM DOMAIN-CONTAINING PROTEIN"/>
    <property type="match status" value="1"/>
</dbReference>
<organism evidence="6 7">
    <name type="scientific">Rhododendron williamsianum</name>
    <dbReference type="NCBI Taxonomy" id="262921"/>
    <lineage>
        <taxon>Eukaryota</taxon>
        <taxon>Viridiplantae</taxon>
        <taxon>Streptophyta</taxon>
        <taxon>Embryophyta</taxon>
        <taxon>Tracheophyta</taxon>
        <taxon>Spermatophyta</taxon>
        <taxon>Magnoliopsida</taxon>
        <taxon>eudicotyledons</taxon>
        <taxon>Gunneridae</taxon>
        <taxon>Pentapetalae</taxon>
        <taxon>asterids</taxon>
        <taxon>Ericales</taxon>
        <taxon>Ericaceae</taxon>
        <taxon>Ericoideae</taxon>
        <taxon>Rhodoreae</taxon>
        <taxon>Rhododendron</taxon>
    </lineage>
</organism>
<evidence type="ECO:0000256" key="3">
    <source>
        <dbReference type="PROSITE-ProRule" id="PRU00266"/>
    </source>
</evidence>
<feature type="domain" description="DRBM" evidence="5">
    <location>
        <begin position="154"/>
        <end position="190"/>
    </location>
</feature>
<dbReference type="Pfam" id="PF00035">
    <property type="entry name" value="dsrm"/>
    <property type="match status" value="2"/>
</dbReference>
<dbReference type="GO" id="GO:0003723">
    <property type="term" value="F:RNA binding"/>
    <property type="evidence" value="ECO:0007669"/>
    <property type="project" value="UniProtKB-UniRule"/>
</dbReference>
<keyword evidence="1" id="KW-0677">Repeat</keyword>
<feature type="non-terminal residue" evidence="6">
    <location>
        <position position="1"/>
    </location>
</feature>
<feature type="domain" description="DRBM" evidence="5">
    <location>
        <begin position="34"/>
        <end position="103"/>
    </location>
</feature>
<proteinExistence type="predicted"/>
<reference evidence="6 7" key="1">
    <citation type="journal article" date="2019" name="Genome Biol. Evol.">
        <title>The Rhododendron genome and chromosomal organization provide insight into shared whole-genome duplications across the heath family (Ericaceae).</title>
        <authorList>
            <person name="Soza V.L."/>
            <person name="Lindsley D."/>
            <person name="Waalkes A."/>
            <person name="Ramage E."/>
            <person name="Patwardhan R.P."/>
            <person name="Burton J.N."/>
            <person name="Adey A."/>
            <person name="Kumar A."/>
            <person name="Qiu R."/>
            <person name="Shendure J."/>
            <person name="Hall B."/>
        </authorList>
    </citation>
    <scope>NUCLEOTIDE SEQUENCE [LARGE SCALE GENOMIC DNA]</scope>
    <source>
        <strain evidence="6">RSF 1966-606</strain>
    </source>
</reference>
<dbReference type="InterPro" id="IPR014720">
    <property type="entry name" value="dsRBD_dom"/>
</dbReference>
<dbReference type="EMBL" id="QEFC01003167">
    <property type="protein sequence ID" value="KAE9449526.1"/>
    <property type="molecule type" value="Genomic_DNA"/>
</dbReference>
<evidence type="ECO:0000313" key="6">
    <source>
        <dbReference type="EMBL" id="KAE9449526.1"/>
    </source>
</evidence>
<feature type="region of interest" description="Disordered" evidence="4">
    <location>
        <begin position="333"/>
        <end position="356"/>
    </location>
</feature>
<dbReference type="SMART" id="SM00358">
    <property type="entry name" value="DSRM"/>
    <property type="match status" value="2"/>
</dbReference>
<keyword evidence="2 3" id="KW-0694">RNA-binding</keyword>
<gene>
    <name evidence="6" type="ORF">C3L33_18584</name>
</gene>
<dbReference type="Gene3D" id="3.30.160.20">
    <property type="match status" value="2"/>
</dbReference>
<dbReference type="SUPFAM" id="SSF54768">
    <property type="entry name" value="dsRNA-binding domain-like"/>
    <property type="match status" value="2"/>
</dbReference>
<accession>A0A6A4KPG0</accession>
<dbReference type="OrthoDB" id="5988181at2759"/>
<dbReference type="PANTHER" id="PTHR46031">
    <property type="match status" value="1"/>
</dbReference>
<feature type="compositionally biased region" description="Basic residues" evidence="4">
    <location>
        <begin position="340"/>
        <end position="356"/>
    </location>
</feature>
<evidence type="ECO:0000256" key="2">
    <source>
        <dbReference type="ARBA" id="ARBA00022884"/>
    </source>
</evidence>
<protein>
    <recommendedName>
        <fullName evidence="5">DRBM domain-containing protein</fullName>
    </recommendedName>
</protein>
<evidence type="ECO:0000256" key="4">
    <source>
        <dbReference type="SAM" id="MobiDB-lite"/>
    </source>
</evidence>
<comment type="caution">
    <text evidence="6">The sequence shown here is derived from an EMBL/GenBank/DDBJ whole genome shotgun (WGS) entry which is preliminary data.</text>
</comment>
<dbReference type="Proteomes" id="UP000428333">
    <property type="component" value="Linkage Group LG11"/>
</dbReference>
<name>A0A6A4KPG0_9ERIC</name>
<dbReference type="PROSITE" id="PS50137">
    <property type="entry name" value="DS_RBD"/>
    <property type="match status" value="2"/>
</dbReference>
<dbReference type="AlphaFoldDB" id="A0A6A4KPG0"/>
<evidence type="ECO:0000256" key="1">
    <source>
        <dbReference type="ARBA" id="ARBA00022737"/>
    </source>
</evidence>
<keyword evidence="7" id="KW-1185">Reference proteome</keyword>